<gene>
    <name evidence="1" type="ORF">HNQ88_004473</name>
</gene>
<comment type="caution">
    <text evidence="1">The sequence shown here is derived from an EMBL/GenBank/DDBJ whole genome shotgun (WGS) entry which is preliminary data.</text>
</comment>
<dbReference type="AlphaFoldDB" id="A0AAE3XNX2"/>
<dbReference type="EMBL" id="JAVDQD010000008">
    <property type="protein sequence ID" value="MDR6241386.1"/>
    <property type="molecule type" value="Genomic_DNA"/>
</dbReference>
<evidence type="ECO:0000313" key="2">
    <source>
        <dbReference type="Proteomes" id="UP001185092"/>
    </source>
</evidence>
<dbReference type="RefSeq" id="WP_309942100.1">
    <property type="nucleotide sequence ID" value="NZ_AP025306.1"/>
</dbReference>
<organism evidence="1 2">
    <name type="scientific">Aureibacter tunicatorum</name>
    <dbReference type="NCBI Taxonomy" id="866807"/>
    <lineage>
        <taxon>Bacteria</taxon>
        <taxon>Pseudomonadati</taxon>
        <taxon>Bacteroidota</taxon>
        <taxon>Cytophagia</taxon>
        <taxon>Cytophagales</taxon>
        <taxon>Persicobacteraceae</taxon>
        <taxon>Aureibacter</taxon>
    </lineage>
</organism>
<keyword evidence="1" id="KW-0689">Ribosomal protein</keyword>
<name>A0AAE3XNX2_9BACT</name>
<sequence>MEKHQKNGYFKTIPVTSSPLLLKLIETKYIKNSLKHKEIYFALGEVIILDKKEWFPYQLLKIKDEFIRIEIMILTCKNCNHIIKSGTIADPELYIGTLYHRKSKIITDRIKRKFKNNHCPYCNSKLMYYTIWTSN</sequence>
<dbReference type="GO" id="GO:0005840">
    <property type="term" value="C:ribosome"/>
    <property type="evidence" value="ECO:0007669"/>
    <property type="project" value="UniProtKB-KW"/>
</dbReference>
<dbReference type="Proteomes" id="UP001185092">
    <property type="component" value="Unassembled WGS sequence"/>
</dbReference>
<evidence type="ECO:0000313" key="1">
    <source>
        <dbReference type="EMBL" id="MDR6241386.1"/>
    </source>
</evidence>
<accession>A0AAE3XNX2</accession>
<protein>
    <submittedName>
        <fullName evidence="1">Ribosomal protein L37AE/L43A</fullName>
    </submittedName>
</protein>
<reference evidence="1" key="1">
    <citation type="submission" date="2023-07" db="EMBL/GenBank/DDBJ databases">
        <title>Genomic Encyclopedia of Type Strains, Phase IV (KMG-IV): sequencing the most valuable type-strain genomes for metagenomic binning, comparative biology and taxonomic classification.</title>
        <authorList>
            <person name="Goeker M."/>
        </authorList>
    </citation>
    <scope>NUCLEOTIDE SEQUENCE</scope>
    <source>
        <strain evidence="1">DSM 26174</strain>
    </source>
</reference>
<keyword evidence="1" id="KW-0687">Ribonucleoprotein</keyword>
<proteinExistence type="predicted"/>
<keyword evidence="2" id="KW-1185">Reference proteome</keyword>